<dbReference type="InterPro" id="IPR046964">
    <property type="entry name" value="RTN1-4"/>
</dbReference>
<gene>
    <name evidence="8" type="ORF">KR093_010973</name>
</gene>
<dbReference type="Gene3D" id="1.20.5.2480">
    <property type="match status" value="1"/>
</dbReference>
<evidence type="ECO:0000256" key="2">
    <source>
        <dbReference type="ARBA" id="ARBA00022692"/>
    </source>
</evidence>
<dbReference type="GO" id="GO:0005789">
    <property type="term" value="C:endoplasmic reticulum membrane"/>
    <property type="evidence" value="ECO:0007669"/>
    <property type="project" value="UniProtKB-SubCell"/>
</dbReference>
<keyword evidence="3 6" id="KW-0256">Endoplasmic reticulum</keyword>
<organism evidence="8 9">
    <name type="scientific">Drosophila rubida</name>
    <dbReference type="NCBI Taxonomy" id="30044"/>
    <lineage>
        <taxon>Eukaryota</taxon>
        <taxon>Metazoa</taxon>
        <taxon>Ecdysozoa</taxon>
        <taxon>Arthropoda</taxon>
        <taxon>Hexapoda</taxon>
        <taxon>Insecta</taxon>
        <taxon>Pterygota</taxon>
        <taxon>Neoptera</taxon>
        <taxon>Endopterygota</taxon>
        <taxon>Diptera</taxon>
        <taxon>Brachycera</taxon>
        <taxon>Muscomorpha</taxon>
        <taxon>Ephydroidea</taxon>
        <taxon>Drosophilidae</taxon>
        <taxon>Drosophila</taxon>
    </lineage>
</organism>
<proteinExistence type="predicted"/>
<evidence type="ECO:0000256" key="3">
    <source>
        <dbReference type="ARBA" id="ARBA00022824"/>
    </source>
</evidence>
<keyword evidence="4 6" id="KW-1133">Transmembrane helix</keyword>
<keyword evidence="9" id="KW-1185">Reference proteome</keyword>
<evidence type="ECO:0000256" key="1">
    <source>
        <dbReference type="ARBA" id="ARBA00004477"/>
    </source>
</evidence>
<evidence type="ECO:0000313" key="9">
    <source>
        <dbReference type="Proteomes" id="UP001200034"/>
    </source>
</evidence>
<feature type="transmembrane region" description="Helical" evidence="6">
    <location>
        <begin position="133"/>
        <end position="151"/>
    </location>
</feature>
<name>A0AAD4K296_9MUSC</name>
<evidence type="ECO:0000256" key="4">
    <source>
        <dbReference type="ARBA" id="ARBA00022989"/>
    </source>
</evidence>
<dbReference type="InterPro" id="IPR003388">
    <property type="entry name" value="Reticulon"/>
</dbReference>
<feature type="domain" description="Reticulon" evidence="7">
    <location>
        <begin position="1"/>
        <end position="201"/>
    </location>
</feature>
<dbReference type="GO" id="GO:0030424">
    <property type="term" value="C:axon"/>
    <property type="evidence" value="ECO:0007669"/>
    <property type="project" value="TreeGrafter"/>
</dbReference>
<reference evidence="8" key="1">
    <citation type="journal article" date="2021" name="Mol. Ecol. Resour.">
        <title>Phylogenomic analyses of the genus Drosophila reveals genomic signals of climate adaptation.</title>
        <authorList>
            <person name="Li F."/>
            <person name="Rane R.V."/>
            <person name="Luria V."/>
            <person name="Xiong Z."/>
            <person name="Chen J."/>
            <person name="Li Z."/>
            <person name="Catullo R.A."/>
            <person name="Griffin P.C."/>
            <person name="Schiffer M."/>
            <person name="Pearce S."/>
            <person name="Lee S.F."/>
            <person name="McElroy K."/>
            <person name="Stocker A."/>
            <person name="Shirriffs J."/>
            <person name="Cockerell F."/>
            <person name="Coppin C."/>
            <person name="Sgro C.M."/>
            <person name="Karger A."/>
            <person name="Cain J.W."/>
            <person name="Weber J.A."/>
            <person name="Santpere G."/>
            <person name="Kirschner M.W."/>
            <person name="Hoffmann A.A."/>
            <person name="Oakeshott J.G."/>
            <person name="Zhang G."/>
        </authorList>
    </citation>
    <scope>NUCLEOTIDE SEQUENCE</scope>
    <source>
        <strain evidence="8">BGI-SZ-2011g</strain>
    </source>
</reference>
<evidence type="ECO:0000256" key="6">
    <source>
        <dbReference type="RuleBase" id="RU363132"/>
    </source>
</evidence>
<feature type="transmembrane region" description="Helical" evidence="6">
    <location>
        <begin position="34"/>
        <end position="55"/>
    </location>
</feature>
<sequence length="240" mass="27393">MQLLLWRNWRKTALIFFLTLMIILDIASNSIISVVSVVGVLIVLISISYCCYIWGMRKLRKSSIMDHPYQRYLETDVSISEEAAARLARLVVIKVNPMLGHLRAFFLIEDLVDSLKFLVVLCGLNVLGDYVNGMTLLLIGFVLLFTLPKVYEWKKPMINNQLKHLQGFKTRLLSTKKKTHSSAPTVTVDPQVISSNRQKTNGIECDTEPLNLAQFISSESDYAWPPQELAGEDYQHYKEP</sequence>
<dbReference type="PROSITE" id="PS50845">
    <property type="entry name" value="RETICULON"/>
    <property type="match status" value="1"/>
</dbReference>
<evidence type="ECO:0000259" key="7">
    <source>
        <dbReference type="PROSITE" id="PS50845"/>
    </source>
</evidence>
<evidence type="ECO:0000313" key="8">
    <source>
        <dbReference type="EMBL" id="KAH8372298.1"/>
    </source>
</evidence>
<dbReference type="EMBL" id="JAJJHW010002585">
    <property type="protein sequence ID" value="KAH8372298.1"/>
    <property type="molecule type" value="Genomic_DNA"/>
</dbReference>
<keyword evidence="2 6" id="KW-0812">Transmembrane</keyword>
<keyword evidence="5 6" id="KW-0472">Membrane</keyword>
<accession>A0AAD4K296</accession>
<comment type="caution">
    <text evidence="8">The sequence shown here is derived from an EMBL/GenBank/DDBJ whole genome shotgun (WGS) entry which is preliminary data.</text>
</comment>
<dbReference type="Proteomes" id="UP001200034">
    <property type="component" value="Unassembled WGS sequence"/>
</dbReference>
<dbReference type="PANTHER" id="PTHR45799:SF2">
    <property type="entry name" value="RETICULON-LIKE PROTEIN"/>
    <property type="match status" value="1"/>
</dbReference>
<dbReference type="Pfam" id="PF02453">
    <property type="entry name" value="Reticulon"/>
    <property type="match status" value="1"/>
</dbReference>
<evidence type="ECO:0000256" key="5">
    <source>
        <dbReference type="ARBA" id="ARBA00023136"/>
    </source>
</evidence>
<comment type="subcellular location">
    <subcellularLocation>
        <location evidence="1 6">Endoplasmic reticulum membrane</location>
        <topology evidence="1 6">Multi-pass membrane protein</topology>
    </subcellularLocation>
</comment>
<dbReference type="PANTHER" id="PTHR45799">
    <property type="entry name" value="RETICULON-LIKE PROTEIN"/>
    <property type="match status" value="1"/>
</dbReference>
<dbReference type="AlphaFoldDB" id="A0AAD4K296"/>
<feature type="transmembrane region" description="Helical" evidence="6">
    <location>
        <begin position="12"/>
        <end position="28"/>
    </location>
</feature>
<protein>
    <recommendedName>
        <fullName evidence="6">Reticulon-like protein</fullName>
    </recommendedName>
</protein>